<sequence length="120" mass="13104">MENNNEIIQVSAAPTPALAQTIRSQDITKQRVTKWLTFDTKDWEDVFFSAIVHLSVPMFATSILLSAEGIAKLLIVPYVITVIALISVAAWLIRQFPEMQALVWGRGAIVVLGAILGGAI</sequence>
<keyword evidence="1" id="KW-0812">Transmembrane</keyword>
<keyword evidence="1" id="KW-0472">Membrane</keyword>
<feature type="transmembrane region" description="Helical" evidence="1">
    <location>
        <begin position="73"/>
        <end position="93"/>
    </location>
</feature>
<keyword evidence="1" id="KW-1133">Transmembrane helix</keyword>
<keyword evidence="3" id="KW-1185">Reference proteome</keyword>
<organism evidence="2 3">
    <name type="scientific">Brunnivagina elsteri CCALA 953</name>
    <dbReference type="NCBI Taxonomy" id="987040"/>
    <lineage>
        <taxon>Bacteria</taxon>
        <taxon>Bacillati</taxon>
        <taxon>Cyanobacteriota</taxon>
        <taxon>Cyanophyceae</taxon>
        <taxon>Nostocales</taxon>
        <taxon>Calotrichaceae</taxon>
        <taxon>Brunnivagina</taxon>
    </lineage>
</organism>
<protein>
    <submittedName>
        <fullName evidence="2">Uncharacterized protein</fullName>
    </submittedName>
</protein>
<accession>A0A2A2TLT0</accession>
<dbReference type="Proteomes" id="UP000218238">
    <property type="component" value="Unassembled WGS sequence"/>
</dbReference>
<reference evidence="2 3" key="1">
    <citation type="submission" date="2017-08" db="EMBL/GenBank/DDBJ databases">
        <title>Draft genome sequence of filamentous cyanobacterium Calothrix elsteri CCALA 953.</title>
        <authorList>
            <person name="Gagunashvili A.N."/>
            <person name="Elster J."/>
            <person name="Andresson O.S."/>
        </authorList>
    </citation>
    <scope>NUCLEOTIDE SEQUENCE [LARGE SCALE GENOMIC DNA]</scope>
    <source>
        <strain evidence="2 3">CCALA 953</strain>
    </source>
</reference>
<evidence type="ECO:0000256" key="1">
    <source>
        <dbReference type="SAM" id="Phobius"/>
    </source>
</evidence>
<gene>
    <name evidence="2" type="ORF">CK510_07820</name>
</gene>
<evidence type="ECO:0000313" key="3">
    <source>
        <dbReference type="Proteomes" id="UP000218238"/>
    </source>
</evidence>
<dbReference type="EMBL" id="NTFS01000059">
    <property type="protein sequence ID" value="PAX58369.1"/>
    <property type="molecule type" value="Genomic_DNA"/>
</dbReference>
<name>A0A2A2TLT0_9CYAN</name>
<feature type="transmembrane region" description="Helical" evidence="1">
    <location>
        <begin position="46"/>
        <end position="66"/>
    </location>
</feature>
<feature type="transmembrane region" description="Helical" evidence="1">
    <location>
        <begin position="99"/>
        <end position="119"/>
    </location>
</feature>
<proteinExistence type="predicted"/>
<comment type="caution">
    <text evidence="2">The sequence shown here is derived from an EMBL/GenBank/DDBJ whole genome shotgun (WGS) entry which is preliminary data.</text>
</comment>
<dbReference type="AlphaFoldDB" id="A0A2A2TLT0"/>
<evidence type="ECO:0000313" key="2">
    <source>
        <dbReference type="EMBL" id="PAX58369.1"/>
    </source>
</evidence>